<organism evidence="1 2">
    <name type="scientific">Kwoniella dendrophila CBS 6074</name>
    <dbReference type="NCBI Taxonomy" id="1295534"/>
    <lineage>
        <taxon>Eukaryota</taxon>
        <taxon>Fungi</taxon>
        <taxon>Dikarya</taxon>
        <taxon>Basidiomycota</taxon>
        <taxon>Agaricomycotina</taxon>
        <taxon>Tremellomycetes</taxon>
        <taxon>Tremellales</taxon>
        <taxon>Cryptococcaceae</taxon>
        <taxon>Kwoniella</taxon>
    </lineage>
</organism>
<accession>A0AAX4JWA3</accession>
<evidence type="ECO:0000313" key="2">
    <source>
        <dbReference type="Proteomes" id="UP001355207"/>
    </source>
</evidence>
<keyword evidence="2" id="KW-1185">Reference proteome</keyword>
<protein>
    <submittedName>
        <fullName evidence="1">Uncharacterized protein</fullName>
    </submittedName>
</protein>
<dbReference type="GeneID" id="91095135"/>
<dbReference type="EMBL" id="CP144102">
    <property type="protein sequence ID" value="WWC89541.1"/>
    <property type="molecule type" value="Genomic_DNA"/>
</dbReference>
<sequence>MEQTTNTDLYLSSLEKAVNVTKSIVSQWNAYQRHGAALEASGCSVLKQSKPSRSNNLDYFELGQDKNSALSSRNTNNSMSSLPVDFIEREAELLRSLMNATKVYDEFESVNSGNLYNKDIPTPSIPSYAVNTSKVNDKWNEWRIQTENTKKVLEIAEASLRYRAYKCANDQGISQAMFDSTHQH</sequence>
<name>A0AAX4JWA3_9TREE</name>
<dbReference type="RefSeq" id="XP_066076304.1">
    <property type="nucleotide sequence ID" value="XM_066220207.1"/>
</dbReference>
<evidence type="ECO:0000313" key="1">
    <source>
        <dbReference type="EMBL" id="WWC89541.1"/>
    </source>
</evidence>
<proteinExistence type="predicted"/>
<dbReference type="AlphaFoldDB" id="A0AAX4JWA3"/>
<reference evidence="1 2" key="1">
    <citation type="submission" date="2024-01" db="EMBL/GenBank/DDBJ databases">
        <title>Comparative genomics of Cryptococcus and Kwoniella reveals pathogenesis evolution and contrasting modes of karyotype evolution via chromosome fusion or intercentromeric recombination.</title>
        <authorList>
            <person name="Coelho M.A."/>
            <person name="David-Palma M."/>
            <person name="Shea T."/>
            <person name="Bowers K."/>
            <person name="McGinley-Smith S."/>
            <person name="Mohammad A.W."/>
            <person name="Gnirke A."/>
            <person name="Yurkov A.M."/>
            <person name="Nowrousian M."/>
            <person name="Sun S."/>
            <person name="Cuomo C.A."/>
            <person name="Heitman J."/>
        </authorList>
    </citation>
    <scope>NUCLEOTIDE SEQUENCE [LARGE SCALE GENOMIC DNA]</scope>
    <source>
        <strain evidence="1 2">CBS 6074</strain>
    </source>
</reference>
<dbReference type="Proteomes" id="UP001355207">
    <property type="component" value="Chromosome 5"/>
</dbReference>
<gene>
    <name evidence="1" type="ORF">L201_004465</name>
</gene>